<keyword evidence="1" id="KW-1133">Transmembrane helix</keyword>
<evidence type="ECO:0000256" key="1">
    <source>
        <dbReference type="SAM" id="Phobius"/>
    </source>
</evidence>
<dbReference type="PANTHER" id="PTHR35902">
    <property type="entry name" value="S-LAYER DOMAIN-LIKE PROTEIN-RELATED"/>
    <property type="match status" value="1"/>
</dbReference>
<keyword evidence="1" id="KW-0812">Transmembrane</keyword>
<gene>
    <name evidence="2" type="ORF">NAS2_0905</name>
</gene>
<dbReference type="KEGG" id="ccai:NAS2_0905"/>
<accession>A0A4P2VCP9</accession>
<keyword evidence="3" id="KW-1185">Reference proteome</keyword>
<evidence type="ECO:0008006" key="4">
    <source>
        <dbReference type="Google" id="ProtNLM"/>
    </source>
</evidence>
<dbReference type="OrthoDB" id="56770at2157"/>
<dbReference type="RefSeq" id="WP_174448539.1">
    <property type="nucleotide sequence ID" value="NZ_AP018732.1"/>
</dbReference>
<dbReference type="AlphaFoldDB" id="A0A4P2VCP9"/>
<proteinExistence type="predicted"/>
<name>A0A4P2VCP9_9ARCH</name>
<evidence type="ECO:0000313" key="3">
    <source>
        <dbReference type="Proteomes" id="UP000509448"/>
    </source>
</evidence>
<evidence type="ECO:0000313" key="2">
    <source>
        <dbReference type="EMBL" id="BBE42294.1"/>
    </source>
</evidence>
<sequence>MTGRMVALAIVLLSLSASLPAAGIPLVARAAPQPYFTAFGAWGVNSTAIVASPGSSDLPLSVELVYEGPLQLYNVSATLEPSYPLVSARGQGNVSEFVPVLEPGNELRLIGFFNVSRSAQVGVYNETIHVSYVELAQMPGTGAEVALSGSEDVNFSVPILGHSDVRLVGFTTYPPVIYAGDTAGELEVILVNYGNAAAEGVNVTVNFGAPLAPLYPGSNSAFIAYMPPGEPVNLTFPFSIGNATESVLVYPLGYLAVPEPTNSTATLNVSYTAGSSEIDIPIEIAPSAHFVYTGVVHGSTASGASDSYVTVTLLNAGGAEAKYATVTLLTGPVFSPYTPSSENPIIAAESINYSLGNVAPGSAVNATYLVDIASGLRPGTYYLPLLVTWYQPPTMQQMHQVIEVPISVVAPFSLTSLSSLRANDPASSLAVLYGVSVAVIVALIAMVFVGRRRRS</sequence>
<feature type="transmembrane region" description="Helical" evidence="1">
    <location>
        <begin position="430"/>
        <end position="449"/>
    </location>
</feature>
<protein>
    <recommendedName>
        <fullName evidence="4">S-layer domain</fullName>
    </recommendedName>
</protein>
<keyword evidence="1" id="KW-0472">Membrane</keyword>
<dbReference type="EMBL" id="AP018732">
    <property type="protein sequence ID" value="BBE42294.1"/>
    <property type="molecule type" value="Genomic_DNA"/>
</dbReference>
<dbReference type="GeneID" id="55584716"/>
<dbReference type="Proteomes" id="UP000509448">
    <property type="component" value="Chromosome"/>
</dbReference>
<dbReference type="PANTHER" id="PTHR35902:SF3">
    <property type="entry name" value="NPCBM-ASSOCIATED, NEW3 DOMAIN OF ALPHA-GALACTOSIDASE"/>
    <property type="match status" value="1"/>
</dbReference>
<reference evidence="2 3" key="1">
    <citation type="journal article" date="2019" name="ISME J.">
        <title>Isolation and characterization of a thermophilic sulfur- and iron-reducing thaumarchaeote from a terrestrial acidic hot spring.</title>
        <authorList>
            <person name="Kato S."/>
            <person name="Itoh T."/>
            <person name="Yuki M."/>
            <person name="Nagamori M."/>
            <person name="Ohnishi M."/>
            <person name="Uematsu K."/>
            <person name="Suzuki K."/>
            <person name="Takashina T."/>
            <person name="Ohkuma M."/>
        </authorList>
    </citation>
    <scope>NUCLEOTIDE SEQUENCE [LARGE SCALE GENOMIC DNA]</scope>
    <source>
        <strain evidence="2 3">NAS-02</strain>
    </source>
</reference>
<organism evidence="2 3">
    <name type="scientific">Conexivisphaera calida</name>
    <dbReference type="NCBI Taxonomy" id="1874277"/>
    <lineage>
        <taxon>Archaea</taxon>
        <taxon>Nitrososphaerota</taxon>
        <taxon>Conexivisphaeria</taxon>
        <taxon>Conexivisphaerales</taxon>
        <taxon>Conexivisphaeraceae</taxon>
        <taxon>Conexivisphaera</taxon>
    </lineage>
</organism>